<dbReference type="Pfam" id="PF09956">
    <property type="entry name" value="Phage_cement_2"/>
    <property type="match status" value="1"/>
</dbReference>
<dbReference type="STRING" id="1280954.HPO_19212"/>
<evidence type="ECO:0000313" key="2">
    <source>
        <dbReference type="Proteomes" id="UP000027100"/>
    </source>
</evidence>
<evidence type="ECO:0008006" key="3">
    <source>
        <dbReference type="Google" id="ProtNLM"/>
    </source>
</evidence>
<dbReference type="OrthoDB" id="5365964at2"/>
<accession>A0A062V8X7</accession>
<reference evidence="1 2" key="1">
    <citation type="journal article" date="2014" name="Antonie Van Leeuwenhoek">
        <title>Hyphomonas beringensis sp. nov. and Hyphomonas chukchiensis sp. nov., isolated from surface seawater of the Bering Sea and Chukchi Sea.</title>
        <authorList>
            <person name="Li C."/>
            <person name="Lai Q."/>
            <person name="Li G."/>
            <person name="Dong C."/>
            <person name="Wang J."/>
            <person name="Liao Y."/>
            <person name="Shao Z."/>
        </authorList>
    </citation>
    <scope>NUCLEOTIDE SEQUENCE [LARGE SCALE GENOMIC DNA]</scope>
    <source>
        <strain evidence="1 2">PS728</strain>
    </source>
</reference>
<evidence type="ECO:0000313" key="1">
    <source>
        <dbReference type="EMBL" id="KCZ96567.1"/>
    </source>
</evidence>
<dbReference type="PATRIC" id="fig|1280954.3.peg.3854"/>
<dbReference type="InterPro" id="IPR011231">
    <property type="entry name" value="Phage_VT1-Sakai_H0018"/>
</dbReference>
<dbReference type="EMBL" id="ARYM01000049">
    <property type="protein sequence ID" value="KCZ96567.1"/>
    <property type="molecule type" value="Genomic_DNA"/>
</dbReference>
<gene>
    <name evidence="1" type="ORF">HPO_19212</name>
</gene>
<dbReference type="eggNOG" id="COG5471">
    <property type="taxonomic scope" value="Bacteria"/>
</dbReference>
<protein>
    <recommendedName>
        <fullName evidence="3">RecA/RadA recombinase</fullName>
    </recommendedName>
</protein>
<dbReference type="RefSeq" id="WP_035602790.1">
    <property type="nucleotide sequence ID" value="NZ_ARYM01000049.1"/>
</dbReference>
<dbReference type="Proteomes" id="UP000027100">
    <property type="component" value="Unassembled WGS sequence"/>
</dbReference>
<dbReference type="AlphaFoldDB" id="A0A062V8X7"/>
<dbReference type="PIRSF" id="PIRSF030771">
    <property type="entry name" value="UCP030771"/>
    <property type="match status" value="1"/>
</dbReference>
<organism evidence="1 2">
    <name type="scientific">Hyphomonas polymorpha PS728</name>
    <dbReference type="NCBI Taxonomy" id="1280954"/>
    <lineage>
        <taxon>Bacteria</taxon>
        <taxon>Pseudomonadati</taxon>
        <taxon>Pseudomonadota</taxon>
        <taxon>Alphaproteobacteria</taxon>
        <taxon>Hyphomonadales</taxon>
        <taxon>Hyphomonadaceae</taxon>
        <taxon>Hyphomonas</taxon>
    </lineage>
</organism>
<keyword evidence="2" id="KW-1185">Reference proteome</keyword>
<sequence>MKNYIQPGRTLTIPAPANVTSGGVVQVGKITGIAAGDALAGQPVDIACEGVFTLPKASASVLAIGDEVAWSGTECEESSTANDNVIGAAVAVAGSGATSVAVRLAAF</sequence>
<name>A0A062V8X7_9PROT</name>
<proteinExistence type="predicted"/>
<comment type="caution">
    <text evidence="1">The sequence shown here is derived from an EMBL/GenBank/DDBJ whole genome shotgun (WGS) entry which is preliminary data.</text>
</comment>